<dbReference type="PANTHER" id="PTHR43807:SF20">
    <property type="entry name" value="FI04487P"/>
    <property type="match status" value="1"/>
</dbReference>
<keyword evidence="3" id="KW-0808">Transferase</keyword>
<evidence type="ECO:0000256" key="3">
    <source>
        <dbReference type="ARBA" id="ARBA00022679"/>
    </source>
</evidence>
<dbReference type="InterPro" id="IPR051326">
    <property type="entry name" value="Kynurenine-oxoglutarate_AT"/>
</dbReference>
<keyword evidence="7" id="KW-1185">Reference proteome</keyword>
<evidence type="ECO:0000313" key="6">
    <source>
        <dbReference type="EMBL" id="SDY82181.1"/>
    </source>
</evidence>
<proteinExistence type="predicted"/>
<name>A0A1H3MZR5_9BACT</name>
<dbReference type="InterPro" id="IPR015424">
    <property type="entry name" value="PyrdxlP-dep_Trfase"/>
</dbReference>
<dbReference type="CDD" id="cd00609">
    <property type="entry name" value="AAT_like"/>
    <property type="match status" value="1"/>
</dbReference>
<evidence type="ECO:0000256" key="1">
    <source>
        <dbReference type="ARBA" id="ARBA00001933"/>
    </source>
</evidence>
<dbReference type="Proteomes" id="UP000199663">
    <property type="component" value="Unassembled WGS sequence"/>
</dbReference>
<keyword evidence="4" id="KW-0663">Pyridoxal phosphate</keyword>
<comment type="cofactor">
    <cofactor evidence="1">
        <name>pyridoxal 5'-phosphate</name>
        <dbReference type="ChEBI" id="CHEBI:597326"/>
    </cofactor>
</comment>
<dbReference type="Pfam" id="PF00155">
    <property type="entry name" value="Aminotran_1_2"/>
    <property type="match status" value="1"/>
</dbReference>
<sequence length="398" mass="45004">MLDFRSSLHSVQEYSSMPLSSKLPHVGTTIFTIMSKLATDHGAINLSQGFPGFDCDPHLLDLVTKYMKAGFNQYAPMSGVPVLRERLAEKTKLCYGVEYDFEEEITIVSGATEALYAAVTAVVKNGDEVILLEPAYDSYAPAVLLSGGIPIYVPLRLPDFSVDWDLVKSSITERTKLIMVNTPHNPSGHVWNQNDLNTLAEIVQDQDVYVISDEVYEHIVFDGRKHLSLMTHPILRERTFVCGSFGKTFHVTGWKIGYCLAPKELTKEFRKIHQFLTFSTATPLQYALAEYLENSSRYLELPLFYQDKRDLFLEGLRQTSFKFSPAEGSFFQMVSFGHLTDESDRNLAVRLTKEIGVASIPVSVFYQGKTDHKLLRFCFAKTDRDLEMALEKLAKLSF</sequence>
<dbReference type="SUPFAM" id="SSF53383">
    <property type="entry name" value="PLP-dependent transferases"/>
    <property type="match status" value="1"/>
</dbReference>
<gene>
    <name evidence="6" type="ORF">SAMN05444412_10336</name>
</gene>
<dbReference type="PANTHER" id="PTHR43807">
    <property type="entry name" value="FI04487P"/>
    <property type="match status" value="1"/>
</dbReference>
<dbReference type="EMBL" id="FNQC01000003">
    <property type="protein sequence ID" value="SDY82181.1"/>
    <property type="molecule type" value="Genomic_DNA"/>
</dbReference>
<dbReference type="Gene3D" id="3.90.1150.10">
    <property type="entry name" value="Aspartate Aminotransferase, domain 1"/>
    <property type="match status" value="1"/>
</dbReference>
<dbReference type="NCBIfam" id="NF006569">
    <property type="entry name" value="PRK09082.1"/>
    <property type="match status" value="1"/>
</dbReference>
<dbReference type="GO" id="GO:0008483">
    <property type="term" value="F:transaminase activity"/>
    <property type="evidence" value="ECO:0007669"/>
    <property type="project" value="UniProtKB-KW"/>
</dbReference>
<evidence type="ECO:0000256" key="4">
    <source>
        <dbReference type="ARBA" id="ARBA00022898"/>
    </source>
</evidence>
<accession>A0A1H3MZR5</accession>
<dbReference type="InterPro" id="IPR015421">
    <property type="entry name" value="PyrdxlP-dep_Trfase_major"/>
</dbReference>
<keyword evidence="2 6" id="KW-0032">Aminotransferase</keyword>
<dbReference type="Gene3D" id="3.40.640.10">
    <property type="entry name" value="Type I PLP-dependent aspartate aminotransferase-like (Major domain)"/>
    <property type="match status" value="1"/>
</dbReference>
<feature type="domain" description="Aminotransferase class I/classII large" evidence="5">
    <location>
        <begin position="44"/>
        <end position="393"/>
    </location>
</feature>
<comment type="caution">
    <text evidence="6">The sequence shown here is derived from an EMBL/GenBank/DDBJ whole genome shotgun (WGS) entry which is preliminary data.</text>
</comment>
<dbReference type="InterPro" id="IPR004839">
    <property type="entry name" value="Aminotransferase_I/II_large"/>
</dbReference>
<dbReference type="InterPro" id="IPR015422">
    <property type="entry name" value="PyrdxlP-dep_Trfase_small"/>
</dbReference>
<organism evidence="6 7">
    <name type="scientific">Rhodonellum ikkaensis</name>
    <dbReference type="NCBI Taxonomy" id="336829"/>
    <lineage>
        <taxon>Bacteria</taxon>
        <taxon>Pseudomonadati</taxon>
        <taxon>Bacteroidota</taxon>
        <taxon>Cytophagia</taxon>
        <taxon>Cytophagales</taxon>
        <taxon>Cytophagaceae</taxon>
        <taxon>Rhodonellum</taxon>
    </lineage>
</organism>
<reference evidence="6 7" key="1">
    <citation type="submission" date="2016-10" db="EMBL/GenBank/DDBJ databases">
        <authorList>
            <person name="Varghese N."/>
            <person name="Submissions S."/>
        </authorList>
    </citation>
    <scope>NUCLEOTIDE SEQUENCE [LARGE SCALE GENOMIC DNA]</scope>
    <source>
        <strain evidence="6 7">DSM 17997</strain>
    </source>
</reference>
<protein>
    <submittedName>
        <fullName evidence="6">2-keto-4-methylthiobutyrate aminotransferase apoenzyme</fullName>
    </submittedName>
</protein>
<dbReference type="NCBIfam" id="NF009079">
    <property type="entry name" value="PRK12414.1"/>
    <property type="match status" value="1"/>
</dbReference>
<evidence type="ECO:0000259" key="5">
    <source>
        <dbReference type="Pfam" id="PF00155"/>
    </source>
</evidence>
<evidence type="ECO:0000313" key="7">
    <source>
        <dbReference type="Proteomes" id="UP000199663"/>
    </source>
</evidence>
<evidence type="ECO:0000256" key="2">
    <source>
        <dbReference type="ARBA" id="ARBA00022576"/>
    </source>
</evidence>